<protein>
    <submittedName>
        <fullName evidence="2">Uncharacterized protein</fullName>
    </submittedName>
</protein>
<accession>A0AA47MV52</accession>
<keyword evidence="1" id="KW-1133">Transmembrane helix</keyword>
<evidence type="ECO:0000313" key="2">
    <source>
        <dbReference type="EMBL" id="KAK0146627.1"/>
    </source>
</evidence>
<keyword evidence="1" id="KW-0812">Transmembrane</keyword>
<feature type="transmembrane region" description="Helical" evidence="1">
    <location>
        <begin position="50"/>
        <end position="68"/>
    </location>
</feature>
<keyword evidence="1" id="KW-0472">Membrane</keyword>
<proteinExistence type="predicted"/>
<dbReference type="Proteomes" id="UP001174136">
    <property type="component" value="Unassembled WGS sequence"/>
</dbReference>
<keyword evidence="3" id="KW-1185">Reference proteome</keyword>
<comment type="caution">
    <text evidence="2">The sequence shown here is derived from an EMBL/GenBank/DDBJ whole genome shotgun (WGS) entry which is preliminary data.</text>
</comment>
<sequence>MPLLIPHDSVLRQQKGTEPQHRHELLLLAGLGLILGWSVCAGYTCTQLLLVVLLRLWLSVFGAVVEVVPGKPILELFQSRGYAQLITAATTEKNTLLDLIFISRPQQCLQSAWPYHLARLDRGSPTPLQLSMAANQAYI</sequence>
<dbReference type="AlphaFoldDB" id="A0AA47MV52"/>
<evidence type="ECO:0000256" key="1">
    <source>
        <dbReference type="SAM" id="Phobius"/>
    </source>
</evidence>
<organism evidence="2 3">
    <name type="scientific">Merluccius polli</name>
    <name type="common">Benguela hake</name>
    <name type="synonym">Merluccius cadenati</name>
    <dbReference type="NCBI Taxonomy" id="89951"/>
    <lineage>
        <taxon>Eukaryota</taxon>
        <taxon>Metazoa</taxon>
        <taxon>Chordata</taxon>
        <taxon>Craniata</taxon>
        <taxon>Vertebrata</taxon>
        <taxon>Euteleostomi</taxon>
        <taxon>Actinopterygii</taxon>
        <taxon>Neopterygii</taxon>
        <taxon>Teleostei</taxon>
        <taxon>Neoteleostei</taxon>
        <taxon>Acanthomorphata</taxon>
        <taxon>Zeiogadaria</taxon>
        <taxon>Gadariae</taxon>
        <taxon>Gadiformes</taxon>
        <taxon>Gadoidei</taxon>
        <taxon>Merlucciidae</taxon>
        <taxon>Merluccius</taxon>
    </lineage>
</organism>
<evidence type="ECO:0000313" key="3">
    <source>
        <dbReference type="Proteomes" id="UP001174136"/>
    </source>
</evidence>
<name>A0AA47MV52_MERPO</name>
<gene>
    <name evidence="2" type="ORF">N1851_014024</name>
</gene>
<feature type="transmembrane region" description="Helical" evidence="1">
    <location>
        <begin position="25"/>
        <end position="44"/>
    </location>
</feature>
<reference evidence="2" key="1">
    <citation type="journal article" date="2023" name="Front. Mar. Sci.">
        <title>A new Merluccius polli reference genome to investigate the effects of global change in West African waters.</title>
        <authorList>
            <person name="Mateo J.L."/>
            <person name="Blanco-Fernandez C."/>
            <person name="Garcia-Vazquez E."/>
            <person name="Machado-Schiaffino G."/>
        </authorList>
    </citation>
    <scope>NUCLEOTIDE SEQUENCE</scope>
    <source>
        <strain evidence="2">C29</strain>
        <tissue evidence="2">Fin</tissue>
    </source>
</reference>
<dbReference type="EMBL" id="JAOPHQ010002563">
    <property type="protein sequence ID" value="KAK0146627.1"/>
    <property type="molecule type" value="Genomic_DNA"/>
</dbReference>